<evidence type="ECO:0000313" key="2">
    <source>
        <dbReference type="Proteomes" id="UP001163603"/>
    </source>
</evidence>
<sequence>MVGFNLIASLFLMMLVHVTMSYVTLPNWLPSPLFSIYIQSTHKAKHGSDSGTYDTEGRFIPAEFESMFSKYARTSPDKLTPGELWRMTQSNHKAFGFFGWYLLFSLSFSLSCTPRTPSRRSNHSFLKPAFLRLKSWDGLTHAYLALDEEGYLSKDAVRHFLKPKLDN</sequence>
<protein>
    <submittedName>
        <fullName evidence="1">Uncharacterized protein</fullName>
    </submittedName>
</protein>
<gene>
    <name evidence="1" type="ORF">Pint_20369</name>
</gene>
<dbReference type="Proteomes" id="UP001163603">
    <property type="component" value="Chromosome 13"/>
</dbReference>
<evidence type="ECO:0000313" key="1">
    <source>
        <dbReference type="EMBL" id="KAJ0014842.1"/>
    </source>
</evidence>
<proteinExistence type="predicted"/>
<name>A0ACC0XCG8_9ROSI</name>
<reference evidence="2" key="1">
    <citation type="journal article" date="2023" name="G3 (Bethesda)">
        <title>Genome assembly and association tests identify interacting loci associated with vigor, precocity, and sex in interspecific pistachio rootstocks.</title>
        <authorList>
            <person name="Palmer W."/>
            <person name="Jacygrad E."/>
            <person name="Sagayaradj S."/>
            <person name="Cavanaugh K."/>
            <person name="Han R."/>
            <person name="Bertier L."/>
            <person name="Beede B."/>
            <person name="Kafkas S."/>
            <person name="Golino D."/>
            <person name="Preece J."/>
            <person name="Michelmore R."/>
        </authorList>
    </citation>
    <scope>NUCLEOTIDE SEQUENCE [LARGE SCALE GENOMIC DNA]</scope>
</reference>
<accession>A0ACC0XCG8</accession>
<organism evidence="1 2">
    <name type="scientific">Pistacia integerrima</name>
    <dbReference type="NCBI Taxonomy" id="434235"/>
    <lineage>
        <taxon>Eukaryota</taxon>
        <taxon>Viridiplantae</taxon>
        <taxon>Streptophyta</taxon>
        <taxon>Embryophyta</taxon>
        <taxon>Tracheophyta</taxon>
        <taxon>Spermatophyta</taxon>
        <taxon>Magnoliopsida</taxon>
        <taxon>eudicotyledons</taxon>
        <taxon>Gunneridae</taxon>
        <taxon>Pentapetalae</taxon>
        <taxon>rosids</taxon>
        <taxon>malvids</taxon>
        <taxon>Sapindales</taxon>
        <taxon>Anacardiaceae</taxon>
        <taxon>Pistacia</taxon>
    </lineage>
</organism>
<keyword evidence="2" id="KW-1185">Reference proteome</keyword>
<dbReference type="EMBL" id="CM047748">
    <property type="protein sequence ID" value="KAJ0014842.1"/>
    <property type="molecule type" value="Genomic_DNA"/>
</dbReference>
<comment type="caution">
    <text evidence="1">The sequence shown here is derived from an EMBL/GenBank/DDBJ whole genome shotgun (WGS) entry which is preliminary data.</text>
</comment>